<dbReference type="RefSeq" id="WP_126538071.1">
    <property type="nucleotide sequence ID" value="NZ_BSPM01000009.1"/>
</dbReference>
<name>A0A4R6RAV7_9HYPH</name>
<evidence type="ECO:0008006" key="3">
    <source>
        <dbReference type="Google" id="ProtNLM"/>
    </source>
</evidence>
<dbReference type="Proteomes" id="UP000294547">
    <property type="component" value="Unassembled WGS sequence"/>
</dbReference>
<reference evidence="1 2" key="1">
    <citation type="submission" date="2019-03" db="EMBL/GenBank/DDBJ databases">
        <title>Genomic Encyclopedia of Type Strains, Phase IV (KMG-IV): sequencing the most valuable type-strain genomes for metagenomic binning, comparative biology and taxonomic classification.</title>
        <authorList>
            <person name="Goeker M."/>
        </authorList>
    </citation>
    <scope>NUCLEOTIDE SEQUENCE [LARGE SCALE GENOMIC DNA]</scope>
    <source>
        <strain evidence="1 2">DSM 102969</strain>
    </source>
</reference>
<proteinExistence type="predicted"/>
<sequence length="125" mass="12803">MEEVIARIADAAGVETAKADRAVRIILNFLHEDGPGEKVERIAAELGMTAYLDGAGPKRGLLAKVGGLFGAGGAMAAYGALTAEGLDLPEIQRLVGAFVAIAREKVGSDTVDEVVAAIPGLAQFV</sequence>
<gene>
    <name evidence="1" type="ORF">EDD54_3230</name>
</gene>
<evidence type="ECO:0000313" key="1">
    <source>
        <dbReference type="EMBL" id="TDP83271.1"/>
    </source>
</evidence>
<comment type="caution">
    <text evidence="1">The sequence shown here is derived from an EMBL/GenBank/DDBJ whole genome shotgun (WGS) entry which is preliminary data.</text>
</comment>
<organism evidence="1 2">
    <name type="scientific">Oharaeibacter diazotrophicus</name>
    <dbReference type="NCBI Taxonomy" id="1920512"/>
    <lineage>
        <taxon>Bacteria</taxon>
        <taxon>Pseudomonadati</taxon>
        <taxon>Pseudomonadota</taxon>
        <taxon>Alphaproteobacteria</taxon>
        <taxon>Hyphomicrobiales</taxon>
        <taxon>Pleomorphomonadaceae</taxon>
        <taxon>Oharaeibacter</taxon>
    </lineage>
</organism>
<dbReference type="EMBL" id="SNXY01000009">
    <property type="protein sequence ID" value="TDP83271.1"/>
    <property type="molecule type" value="Genomic_DNA"/>
</dbReference>
<protein>
    <recommendedName>
        <fullName evidence="3">DUF2267 domain-containing protein</fullName>
    </recommendedName>
</protein>
<evidence type="ECO:0000313" key="2">
    <source>
        <dbReference type="Proteomes" id="UP000294547"/>
    </source>
</evidence>
<keyword evidence="2" id="KW-1185">Reference proteome</keyword>
<dbReference type="OrthoDB" id="7907231at2"/>
<dbReference type="AlphaFoldDB" id="A0A4R6RAV7"/>
<accession>A0A4R6RAV7</accession>